<protein>
    <recommendedName>
        <fullName evidence="1">ParB-like N-terminal domain-containing protein</fullName>
    </recommendedName>
</protein>
<sequence>MNWLQKTAFPVPEISPQEAAQEVETQSTDFTGVDWNSRYPLAGNVVSGLRVSEQIDNMSSINASLYQYEILPNVREVPMSDFGSPKPCDNFYARTDIERCRSLASEIRESGEIMPLIIVVDDKGPYILEGGHRFVALHELGVQTFPALVVVDLD</sequence>
<reference evidence="2" key="1">
    <citation type="journal article" date="2015" name="Nature">
        <title>Complex archaea that bridge the gap between prokaryotes and eukaryotes.</title>
        <authorList>
            <person name="Spang A."/>
            <person name="Saw J.H."/>
            <person name="Jorgensen S.L."/>
            <person name="Zaremba-Niedzwiedzka K."/>
            <person name="Martijn J."/>
            <person name="Lind A.E."/>
            <person name="van Eijk R."/>
            <person name="Schleper C."/>
            <person name="Guy L."/>
            <person name="Ettema T.J."/>
        </authorList>
    </citation>
    <scope>NUCLEOTIDE SEQUENCE</scope>
</reference>
<organism evidence="2">
    <name type="scientific">marine sediment metagenome</name>
    <dbReference type="NCBI Taxonomy" id="412755"/>
    <lineage>
        <taxon>unclassified sequences</taxon>
        <taxon>metagenomes</taxon>
        <taxon>ecological metagenomes</taxon>
    </lineage>
</organism>
<dbReference type="Gene3D" id="3.90.1530.10">
    <property type="entry name" value="Conserved hypothetical protein from pyrococcus furiosus pfu- 392566-001, ParB domain"/>
    <property type="match status" value="1"/>
</dbReference>
<dbReference type="InterPro" id="IPR036086">
    <property type="entry name" value="ParB/Sulfiredoxin_sf"/>
</dbReference>
<dbReference type="SUPFAM" id="SSF110849">
    <property type="entry name" value="ParB/Sulfiredoxin"/>
    <property type="match status" value="1"/>
</dbReference>
<feature type="domain" description="ParB-like N-terminal" evidence="1">
    <location>
        <begin position="94"/>
        <end position="150"/>
    </location>
</feature>
<evidence type="ECO:0000313" key="2">
    <source>
        <dbReference type="EMBL" id="KKK81254.1"/>
    </source>
</evidence>
<dbReference type="EMBL" id="LAZR01053204">
    <property type="protein sequence ID" value="KKK81254.1"/>
    <property type="molecule type" value="Genomic_DNA"/>
</dbReference>
<proteinExistence type="predicted"/>
<dbReference type="InterPro" id="IPR003115">
    <property type="entry name" value="ParB_N"/>
</dbReference>
<comment type="caution">
    <text evidence="2">The sequence shown here is derived from an EMBL/GenBank/DDBJ whole genome shotgun (WGS) entry which is preliminary data.</text>
</comment>
<gene>
    <name evidence="2" type="ORF">LCGC14_2815330</name>
</gene>
<accession>A0A0F9AS20</accession>
<dbReference type="AlphaFoldDB" id="A0A0F9AS20"/>
<dbReference type="Pfam" id="PF02195">
    <property type="entry name" value="ParB_N"/>
    <property type="match status" value="1"/>
</dbReference>
<evidence type="ECO:0000259" key="1">
    <source>
        <dbReference type="Pfam" id="PF02195"/>
    </source>
</evidence>
<name>A0A0F9AS20_9ZZZZ</name>